<accession>A0A811VAI1</accession>
<gene>
    <name evidence="1" type="ORF">CCAP1982_LOCUS19370</name>
</gene>
<dbReference type="Proteomes" id="UP000606786">
    <property type="component" value="Unassembled WGS sequence"/>
</dbReference>
<keyword evidence="2" id="KW-1185">Reference proteome</keyword>
<dbReference type="AlphaFoldDB" id="A0A811VAI1"/>
<organism evidence="1 2">
    <name type="scientific">Ceratitis capitata</name>
    <name type="common">Mediterranean fruit fly</name>
    <name type="synonym">Tephritis capitata</name>
    <dbReference type="NCBI Taxonomy" id="7213"/>
    <lineage>
        <taxon>Eukaryota</taxon>
        <taxon>Metazoa</taxon>
        <taxon>Ecdysozoa</taxon>
        <taxon>Arthropoda</taxon>
        <taxon>Hexapoda</taxon>
        <taxon>Insecta</taxon>
        <taxon>Pterygota</taxon>
        <taxon>Neoptera</taxon>
        <taxon>Endopterygota</taxon>
        <taxon>Diptera</taxon>
        <taxon>Brachycera</taxon>
        <taxon>Muscomorpha</taxon>
        <taxon>Tephritoidea</taxon>
        <taxon>Tephritidae</taxon>
        <taxon>Ceratitis</taxon>
        <taxon>Ceratitis</taxon>
    </lineage>
</organism>
<dbReference type="EMBL" id="CAJHJT010000056">
    <property type="protein sequence ID" value="CAD7011262.1"/>
    <property type="molecule type" value="Genomic_DNA"/>
</dbReference>
<comment type="caution">
    <text evidence="1">The sequence shown here is derived from an EMBL/GenBank/DDBJ whole genome shotgun (WGS) entry which is preliminary data.</text>
</comment>
<evidence type="ECO:0000313" key="2">
    <source>
        <dbReference type="Proteomes" id="UP000606786"/>
    </source>
</evidence>
<evidence type="ECO:0000313" key="1">
    <source>
        <dbReference type="EMBL" id="CAD7011262.1"/>
    </source>
</evidence>
<proteinExistence type="predicted"/>
<reference evidence="1" key="1">
    <citation type="submission" date="2020-11" db="EMBL/GenBank/DDBJ databases">
        <authorList>
            <person name="Whitehead M."/>
        </authorList>
    </citation>
    <scope>NUCLEOTIDE SEQUENCE</scope>
    <source>
        <strain evidence="1">EGII</strain>
    </source>
</reference>
<sequence length="130" mass="14185">MDAILAKQQQQRMETFALQSHRHTSPPPLGQTHAIYKAKTSSAISFVSAIAFTFANARTALTGQQAARAVRQTSSQAIETPRLLHNNAQCSSIKVHKQEKFTADSRQHLHVGRALKRDAAAVGCRLLVVG</sequence>
<protein>
    <submittedName>
        <fullName evidence="1">(Mediterranean fruit fly) hypothetical protein</fullName>
    </submittedName>
</protein>
<name>A0A811VAI1_CERCA</name>